<comment type="caution">
    <text evidence="1">The sequence shown here is derived from an EMBL/GenBank/DDBJ whole genome shotgun (WGS) entry which is preliminary data.</text>
</comment>
<organism evidence="1 2">
    <name type="scientific">Anoxynatronum buryatiense</name>
    <dbReference type="NCBI Taxonomy" id="489973"/>
    <lineage>
        <taxon>Bacteria</taxon>
        <taxon>Bacillati</taxon>
        <taxon>Bacillota</taxon>
        <taxon>Clostridia</taxon>
        <taxon>Eubacteriales</taxon>
        <taxon>Clostridiaceae</taxon>
        <taxon>Anoxynatronum</taxon>
    </lineage>
</organism>
<evidence type="ECO:0000313" key="2">
    <source>
        <dbReference type="Proteomes" id="UP001158066"/>
    </source>
</evidence>
<gene>
    <name evidence="1" type="ORF">SAMN06296020_108169</name>
</gene>
<sequence>MRDTVTNSINSYANSTFVRKPYYKSTILTTEETLPNSTVFVKTIEEFSGDTFEPSRFITYDIKASDFSIDSQGNITLNKEFENSIEMKKESLKGMPLSIKQLNDPFLLIVFLMEQNLDSFQVDENNKNGFEIIYRGQIKPDTLVDYYIHDGNEIFKEALYGNYRGNMTRDALKNETIKNNYNSLVEPLNALLFTDKPALVTFTVNTKENTYDIIIDITNARNELYKAMHADAQTVKVEKRVMEYKNITIKE</sequence>
<name>A0AA45WWX9_9CLOT</name>
<dbReference type="EMBL" id="FXUF01000008">
    <property type="protein sequence ID" value="SMP60714.1"/>
    <property type="molecule type" value="Genomic_DNA"/>
</dbReference>
<dbReference type="Proteomes" id="UP001158066">
    <property type="component" value="Unassembled WGS sequence"/>
</dbReference>
<keyword evidence="2" id="KW-1185">Reference proteome</keyword>
<protein>
    <submittedName>
        <fullName evidence="1">Uncharacterized protein</fullName>
    </submittedName>
</protein>
<reference evidence="1" key="1">
    <citation type="submission" date="2017-05" db="EMBL/GenBank/DDBJ databases">
        <authorList>
            <person name="Varghese N."/>
            <person name="Submissions S."/>
        </authorList>
    </citation>
    <scope>NUCLEOTIDE SEQUENCE</scope>
    <source>
        <strain evidence="1">Su22</strain>
    </source>
</reference>
<dbReference type="AlphaFoldDB" id="A0AA45WWX9"/>
<accession>A0AA45WWX9</accession>
<proteinExistence type="predicted"/>
<evidence type="ECO:0000313" key="1">
    <source>
        <dbReference type="EMBL" id="SMP60714.1"/>
    </source>
</evidence>